<dbReference type="SUPFAM" id="SSF53383">
    <property type="entry name" value="PLP-dependent transferases"/>
    <property type="match status" value="1"/>
</dbReference>
<dbReference type="EMBL" id="JBAKBA010000004">
    <property type="protein sequence ID" value="MEL0658137.1"/>
    <property type="molecule type" value="Genomic_DNA"/>
</dbReference>
<feature type="modified residue" description="N6-(pyridoxal phosphate)lysine" evidence="11">
    <location>
        <position position="224"/>
    </location>
</feature>
<keyword evidence="6 11" id="KW-0663">Pyridoxal phosphate</keyword>
<keyword evidence="3 11" id="KW-0032">Aminotransferase</keyword>
<dbReference type="InterPro" id="IPR022278">
    <property type="entry name" value="Pser_aminoTfrase"/>
</dbReference>
<comment type="function">
    <text evidence="11">Catalyzes the reversible conversion of 3-phosphohydroxypyruvate to phosphoserine and of 3-hydroxy-2-oxo-4-phosphonooxybutanoate to phosphohydroxythreonine.</text>
</comment>
<evidence type="ECO:0000256" key="5">
    <source>
        <dbReference type="ARBA" id="ARBA00022679"/>
    </source>
</evidence>
<dbReference type="HAMAP" id="MF_00160">
    <property type="entry name" value="SerC_aminotrans_5"/>
    <property type="match status" value="1"/>
</dbReference>
<comment type="cofactor">
    <cofactor evidence="11">
        <name>pyridoxal 5'-phosphate</name>
        <dbReference type="ChEBI" id="CHEBI:597326"/>
    </cofactor>
    <text evidence="11">Binds 1 pyridoxal phosphate per subunit.</text>
</comment>
<comment type="similarity">
    <text evidence="2 11">Belongs to the class-V pyridoxal-phosphate-dependent aminotransferase family. SerC subfamily.</text>
</comment>
<dbReference type="InterPro" id="IPR000192">
    <property type="entry name" value="Aminotrans_V_dom"/>
</dbReference>
<evidence type="ECO:0000256" key="1">
    <source>
        <dbReference type="ARBA" id="ARBA00005099"/>
    </source>
</evidence>
<keyword evidence="8 11" id="KW-0718">Serine biosynthesis</keyword>
<sequence>MATGNKMDMHPALIGSLSPTVSPDKVINFSPGPTSLPKSVENEIAASFTKSGFTSLALSHRSPEFIDILDKTTATLKRVMDIPDNYEILFTHGGGHGQFAALPLNLCHELSDVATYVVNGTWSARGRDEAQKYCNAETIDGKDPQTNKFTHFPELTEEDINVQSKYVYLCSNETVNGIELHRLPKLPESRKHIPLVVDASSDFTTKPIDWNGDNVGVLFACASKNIGHPGLTMTVVRKDLLGEGKASPLCPGVFNYTTNSEAGNLWNTPATFNIEVVGLLMNWLAREGGVAANEQRSIAKSQVLYDVIDNSNGFYATPVPNKMLRSRMNLPFNIKGGDDTLTKKFLIESWEAGMVGLRTLTPFGVGDYLRASLYNGVTEEQAKTLAQFMITFAMNNA</sequence>
<keyword evidence="7 11" id="KW-0664">Pyridoxine biosynthesis</keyword>
<evidence type="ECO:0000256" key="4">
    <source>
        <dbReference type="ARBA" id="ARBA00022605"/>
    </source>
</evidence>
<evidence type="ECO:0000256" key="3">
    <source>
        <dbReference type="ARBA" id="ARBA00022576"/>
    </source>
</evidence>
<keyword evidence="11" id="KW-0963">Cytoplasm</keyword>
<evidence type="ECO:0000256" key="10">
    <source>
        <dbReference type="ARBA" id="ARBA00049007"/>
    </source>
</evidence>
<dbReference type="GO" id="GO:0004648">
    <property type="term" value="F:O-phospho-L-serine:2-oxoglutarate aminotransferase activity"/>
    <property type="evidence" value="ECO:0007669"/>
    <property type="project" value="UniProtKB-EC"/>
</dbReference>
<accession>A0ABU9H8E8</accession>
<organism evidence="13 14">
    <name type="scientific">Psychromonas arctica</name>
    <dbReference type="NCBI Taxonomy" id="168275"/>
    <lineage>
        <taxon>Bacteria</taxon>
        <taxon>Pseudomonadati</taxon>
        <taxon>Pseudomonadota</taxon>
        <taxon>Gammaproteobacteria</taxon>
        <taxon>Alteromonadales</taxon>
        <taxon>Psychromonadaceae</taxon>
        <taxon>Psychromonas</taxon>
    </lineage>
</organism>
<comment type="pathway">
    <text evidence="11">Cofactor biosynthesis; pyridoxine 5'-phosphate biosynthesis; pyridoxine 5'-phosphate from D-erythrose 4-phosphate: step 3/5.</text>
</comment>
<gene>
    <name evidence="11 13" type="primary">serC</name>
    <name evidence="13" type="ORF">V6255_03200</name>
</gene>
<evidence type="ECO:0000256" key="9">
    <source>
        <dbReference type="ARBA" id="ARBA00047630"/>
    </source>
</evidence>
<keyword evidence="14" id="KW-1185">Reference proteome</keyword>
<comment type="subunit">
    <text evidence="11">Homodimer.</text>
</comment>
<comment type="catalytic activity">
    <reaction evidence="9 11">
        <text>4-(phosphooxy)-L-threonine + 2-oxoglutarate = (R)-3-hydroxy-2-oxo-4-phosphooxybutanoate + L-glutamate</text>
        <dbReference type="Rhea" id="RHEA:16573"/>
        <dbReference type="ChEBI" id="CHEBI:16810"/>
        <dbReference type="ChEBI" id="CHEBI:29985"/>
        <dbReference type="ChEBI" id="CHEBI:58452"/>
        <dbReference type="ChEBI" id="CHEBI:58538"/>
        <dbReference type="EC" id="2.6.1.52"/>
    </reaction>
</comment>
<evidence type="ECO:0000256" key="11">
    <source>
        <dbReference type="HAMAP-Rule" id="MF_00160"/>
    </source>
</evidence>
<dbReference type="Gene3D" id="3.40.640.10">
    <property type="entry name" value="Type I PLP-dependent aspartate aminotransferase-like (Major domain)"/>
    <property type="match status" value="1"/>
</dbReference>
<dbReference type="RefSeq" id="WP_341626849.1">
    <property type="nucleotide sequence ID" value="NZ_JBAKBA010000004.1"/>
</dbReference>
<dbReference type="PANTHER" id="PTHR43247:SF1">
    <property type="entry name" value="PHOSPHOSERINE AMINOTRANSFERASE"/>
    <property type="match status" value="1"/>
</dbReference>
<dbReference type="NCBIfam" id="NF003764">
    <property type="entry name" value="PRK05355.1"/>
    <property type="match status" value="1"/>
</dbReference>
<dbReference type="InterPro" id="IPR015422">
    <property type="entry name" value="PyrdxlP-dep_Trfase_small"/>
</dbReference>
<protein>
    <recommendedName>
        <fullName evidence="11">Phosphoserine aminotransferase</fullName>
        <ecNumber evidence="11">2.6.1.52</ecNumber>
    </recommendedName>
    <alternativeName>
        <fullName evidence="11">Phosphohydroxythreonine aminotransferase</fullName>
        <shortName evidence="11">PSAT</shortName>
    </alternativeName>
</protein>
<comment type="caution">
    <text evidence="13">The sequence shown here is derived from an EMBL/GenBank/DDBJ whole genome shotgun (WGS) entry which is preliminary data.</text>
</comment>
<dbReference type="PANTHER" id="PTHR43247">
    <property type="entry name" value="PHOSPHOSERINE AMINOTRANSFERASE"/>
    <property type="match status" value="1"/>
</dbReference>
<comment type="subcellular location">
    <subcellularLocation>
        <location evidence="11">Cytoplasm</location>
    </subcellularLocation>
</comment>
<keyword evidence="4 11" id="KW-0028">Amino-acid biosynthesis</keyword>
<dbReference type="InterPro" id="IPR015421">
    <property type="entry name" value="PyrdxlP-dep_Trfase_major"/>
</dbReference>
<feature type="binding site" evidence="11">
    <location>
        <position position="174"/>
    </location>
    <ligand>
        <name>pyridoxal 5'-phosphate</name>
        <dbReference type="ChEBI" id="CHEBI:597326"/>
    </ligand>
</feature>
<comment type="caution">
    <text evidence="11">Lacks conserved residue(s) required for the propagation of feature annotation.</text>
</comment>
<dbReference type="Pfam" id="PF00266">
    <property type="entry name" value="Aminotran_5"/>
    <property type="match status" value="1"/>
</dbReference>
<name>A0ABU9H8E8_9GAMM</name>
<comment type="catalytic activity">
    <reaction evidence="10 11">
        <text>O-phospho-L-serine + 2-oxoglutarate = 3-phosphooxypyruvate + L-glutamate</text>
        <dbReference type="Rhea" id="RHEA:14329"/>
        <dbReference type="ChEBI" id="CHEBI:16810"/>
        <dbReference type="ChEBI" id="CHEBI:18110"/>
        <dbReference type="ChEBI" id="CHEBI:29985"/>
        <dbReference type="ChEBI" id="CHEBI:57524"/>
        <dbReference type="EC" id="2.6.1.52"/>
    </reaction>
</comment>
<evidence type="ECO:0000256" key="6">
    <source>
        <dbReference type="ARBA" id="ARBA00022898"/>
    </source>
</evidence>
<feature type="binding site" evidence="11">
    <location>
        <position position="198"/>
    </location>
    <ligand>
        <name>pyridoxal 5'-phosphate</name>
        <dbReference type="ChEBI" id="CHEBI:597326"/>
    </ligand>
</feature>
<keyword evidence="5 11" id="KW-0808">Transferase</keyword>
<evidence type="ECO:0000256" key="2">
    <source>
        <dbReference type="ARBA" id="ARBA00006904"/>
    </source>
</evidence>
<feature type="binding site" evidence="11">
    <location>
        <begin position="267"/>
        <end position="268"/>
    </location>
    <ligand>
        <name>pyridoxal 5'-phosphate</name>
        <dbReference type="ChEBI" id="CHEBI:597326"/>
    </ligand>
</feature>
<evidence type="ECO:0000256" key="7">
    <source>
        <dbReference type="ARBA" id="ARBA00023096"/>
    </source>
</evidence>
<feature type="binding site" evidence="11">
    <location>
        <position position="122"/>
    </location>
    <ligand>
        <name>pyridoxal 5'-phosphate</name>
        <dbReference type="ChEBI" id="CHEBI:597326"/>
    </ligand>
</feature>
<evidence type="ECO:0000313" key="13">
    <source>
        <dbReference type="EMBL" id="MEL0658137.1"/>
    </source>
</evidence>
<reference evidence="13 14" key="1">
    <citation type="submission" date="2024-02" db="EMBL/GenBank/DDBJ databases">
        <title>Bacteria isolated from the canopy kelp, Nereocystis luetkeana.</title>
        <authorList>
            <person name="Pfister C.A."/>
            <person name="Younker I.T."/>
            <person name="Light S.H."/>
        </authorList>
    </citation>
    <scope>NUCLEOTIDE SEQUENCE [LARGE SCALE GENOMIC DNA]</scope>
    <source>
        <strain evidence="13 14">TI.2.07</strain>
    </source>
</reference>
<dbReference type="Gene3D" id="3.90.1150.10">
    <property type="entry name" value="Aspartate Aminotransferase, domain 1"/>
    <property type="match status" value="1"/>
</dbReference>
<feature type="binding site" evidence="11">
    <location>
        <position position="61"/>
    </location>
    <ligand>
        <name>L-glutamate</name>
        <dbReference type="ChEBI" id="CHEBI:29985"/>
    </ligand>
</feature>
<evidence type="ECO:0000313" key="14">
    <source>
        <dbReference type="Proteomes" id="UP001366060"/>
    </source>
</evidence>
<proteinExistence type="inferred from homology"/>
<feature type="domain" description="Aminotransferase class V" evidence="12">
    <location>
        <begin position="27"/>
        <end position="384"/>
    </location>
</feature>
<evidence type="ECO:0000256" key="8">
    <source>
        <dbReference type="ARBA" id="ARBA00023299"/>
    </source>
</evidence>
<evidence type="ECO:0000259" key="12">
    <source>
        <dbReference type="Pfam" id="PF00266"/>
    </source>
</evidence>
<comment type="pathway">
    <text evidence="1 11">Amino-acid biosynthesis; L-serine biosynthesis; L-serine from 3-phospho-D-glycerate: step 2/3.</text>
</comment>
<dbReference type="InterPro" id="IPR015424">
    <property type="entry name" value="PyrdxlP-dep_Trfase"/>
</dbReference>
<dbReference type="Proteomes" id="UP001366060">
    <property type="component" value="Unassembled WGS sequence"/>
</dbReference>
<dbReference type="PIRSF" id="PIRSF000525">
    <property type="entry name" value="SerC"/>
    <property type="match status" value="1"/>
</dbReference>
<dbReference type="EC" id="2.6.1.52" evidence="11"/>